<name>A0A7I9YGN4_MYCAL</name>
<protein>
    <submittedName>
        <fullName evidence="1">Uncharacterized protein</fullName>
    </submittedName>
</protein>
<evidence type="ECO:0000313" key="2">
    <source>
        <dbReference type="Proteomes" id="UP000465305"/>
    </source>
</evidence>
<dbReference type="RefSeq" id="WP_083037764.1">
    <property type="nucleotide sequence ID" value="NZ_BLKY01000001.1"/>
</dbReference>
<proteinExistence type="predicted"/>
<evidence type="ECO:0000313" key="1">
    <source>
        <dbReference type="EMBL" id="GFG87769.1"/>
    </source>
</evidence>
<comment type="caution">
    <text evidence="1">The sequence shown here is derived from an EMBL/GenBank/DDBJ whole genome shotgun (WGS) entry which is preliminary data.</text>
</comment>
<dbReference type="Proteomes" id="UP000465305">
    <property type="component" value="Unassembled WGS sequence"/>
</dbReference>
<accession>A0A7I9YGN4</accession>
<gene>
    <name evidence="1" type="ORF">MALGJ_44450</name>
</gene>
<organism evidence="1 2">
    <name type="scientific">Mycolicibacter algericus</name>
    <name type="common">Mycobacterium algericum</name>
    <dbReference type="NCBI Taxonomy" id="1288388"/>
    <lineage>
        <taxon>Bacteria</taxon>
        <taxon>Bacillati</taxon>
        <taxon>Actinomycetota</taxon>
        <taxon>Actinomycetes</taxon>
        <taxon>Mycobacteriales</taxon>
        <taxon>Mycobacteriaceae</taxon>
        <taxon>Mycolicibacter</taxon>
    </lineage>
</organism>
<dbReference type="AlphaFoldDB" id="A0A7I9YGN4"/>
<reference evidence="1 2" key="1">
    <citation type="journal article" date="2019" name="Emerg. Microbes Infect.">
        <title>Comprehensive subspecies identification of 175 nontuberculous mycobacteria species based on 7547 genomic profiles.</title>
        <authorList>
            <person name="Matsumoto Y."/>
            <person name="Kinjo T."/>
            <person name="Motooka D."/>
            <person name="Nabeya D."/>
            <person name="Jung N."/>
            <person name="Uechi K."/>
            <person name="Horii T."/>
            <person name="Iida T."/>
            <person name="Fujita J."/>
            <person name="Nakamura S."/>
        </authorList>
    </citation>
    <scope>NUCLEOTIDE SEQUENCE [LARGE SCALE GENOMIC DNA]</scope>
    <source>
        <strain evidence="1 2">JCM 30723</strain>
    </source>
</reference>
<sequence>MHWLVSSANPDDVTRFEVRARYTQRLVLTRAVCRELGHATLDDVVGEPAREALRLLTTWIHSAYGLPEDRGVDYRHGLDDPQLDEYGSDLKPELELGTEVCAAMFMVFTADKDWELKSDVRHLQRKLEAYRDAYPTDSGSNREP</sequence>
<dbReference type="EMBL" id="BLKY01000001">
    <property type="protein sequence ID" value="GFG87769.1"/>
    <property type="molecule type" value="Genomic_DNA"/>
</dbReference>